<evidence type="ECO:0000313" key="3">
    <source>
        <dbReference type="Proteomes" id="UP001221898"/>
    </source>
</evidence>
<evidence type="ECO:0000256" key="1">
    <source>
        <dbReference type="SAM" id="MobiDB-lite"/>
    </source>
</evidence>
<dbReference type="Proteomes" id="UP001221898">
    <property type="component" value="Unassembled WGS sequence"/>
</dbReference>
<feature type="region of interest" description="Disordered" evidence="1">
    <location>
        <begin position="1"/>
        <end position="73"/>
    </location>
</feature>
<name>A0AAD7W5B9_9TELE</name>
<proteinExistence type="predicted"/>
<accession>A0AAD7W5B9</accession>
<sequence length="73" mass="7648">MPVALRLRPHHTPLTPLSQPLSSSRPSEVPGSVRSRLPRDENPEGAAVSPKRNDTQIAPSPYLAPCSGLGAAG</sequence>
<comment type="caution">
    <text evidence="2">The sequence shown here is derived from an EMBL/GenBank/DDBJ whole genome shotgun (WGS) entry which is preliminary data.</text>
</comment>
<organism evidence="2 3">
    <name type="scientific">Aldrovandia affinis</name>
    <dbReference type="NCBI Taxonomy" id="143900"/>
    <lineage>
        <taxon>Eukaryota</taxon>
        <taxon>Metazoa</taxon>
        <taxon>Chordata</taxon>
        <taxon>Craniata</taxon>
        <taxon>Vertebrata</taxon>
        <taxon>Euteleostomi</taxon>
        <taxon>Actinopterygii</taxon>
        <taxon>Neopterygii</taxon>
        <taxon>Teleostei</taxon>
        <taxon>Notacanthiformes</taxon>
        <taxon>Halosauridae</taxon>
        <taxon>Aldrovandia</taxon>
    </lineage>
</organism>
<dbReference type="EMBL" id="JAINUG010000273">
    <property type="protein sequence ID" value="KAJ8384327.1"/>
    <property type="molecule type" value="Genomic_DNA"/>
</dbReference>
<gene>
    <name evidence="2" type="ORF">AAFF_G00205800</name>
</gene>
<feature type="compositionally biased region" description="Low complexity" evidence="1">
    <location>
        <begin position="12"/>
        <end position="27"/>
    </location>
</feature>
<reference evidence="2" key="1">
    <citation type="journal article" date="2023" name="Science">
        <title>Genome structures resolve the early diversification of teleost fishes.</title>
        <authorList>
            <person name="Parey E."/>
            <person name="Louis A."/>
            <person name="Montfort J."/>
            <person name="Bouchez O."/>
            <person name="Roques C."/>
            <person name="Iampietro C."/>
            <person name="Lluch J."/>
            <person name="Castinel A."/>
            <person name="Donnadieu C."/>
            <person name="Desvignes T."/>
            <person name="Floi Bucao C."/>
            <person name="Jouanno E."/>
            <person name="Wen M."/>
            <person name="Mejri S."/>
            <person name="Dirks R."/>
            <person name="Jansen H."/>
            <person name="Henkel C."/>
            <person name="Chen W.J."/>
            <person name="Zahm M."/>
            <person name="Cabau C."/>
            <person name="Klopp C."/>
            <person name="Thompson A.W."/>
            <person name="Robinson-Rechavi M."/>
            <person name="Braasch I."/>
            <person name="Lecointre G."/>
            <person name="Bobe J."/>
            <person name="Postlethwait J.H."/>
            <person name="Berthelot C."/>
            <person name="Roest Crollius H."/>
            <person name="Guiguen Y."/>
        </authorList>
    </citation>
    <scope>NUCLEOTIDE SEQUENCE</scope>
    <source>
        <strain evidence="2">NC1722</strain>
    </source>
</reference>
<protein>
    <submittedName>
        <fullName evidence="2">Uncharacterized protein</fullName>
    </submittedName>
</protein>
<evidence type="ECO:0000313" key="2">
    <source>
        <dbReference type="EMBL" id="KAJ8384327.1"/>
    </source>
</evidence>
<dbReference type="AlphaFoldDB" id="A0AAD7W5B9"/>
<keyword evidence="3" id="KW-1185">Reference proteome</keyword>